<feature type="compositionally biased region" description="Polar residues" evidence="1">
    <location>
        <begin position="325"/>
        <end position="348"/>
    </location>
</feature>
<dbReference type="Proteomes" id="UP001150538">
    <property type="component" value="Unassembled WGS sequence"/>
</dbReference>
<feature type="compositionally biased region" description="Polar residues" evidence="1">
    <location>
        <begin position="21"/>
        <end position="43"/>
    </location>
</feature>
<organism evidence="2 3">
    <name type="scientific">Mycoemilia scoparia</name>
    <dbReference type="NCBI Taxonomy" id="417184"/>
    <lineage>
        <taxon>Eukaryota</taxon>
        <taxon>Fungi</taxon>
        <taxon>Fungi incertae sedis</taxon>
        <taxon>Zoopagomycota</taxon>
        <taxon>Kickxellomycotina</taxon>
        <taxon>Kickxellomycetes</taxon>
        <taxon>Kickxellales</taxon>
        <taxon>Kickxellaceae</taxon>
        <taxon>Mycoemilia</taxon>
    </lineage>
</organism>
<evidence type="ECO:0000313" key="3">
    <source>
        <dbReference type="Proteomes" id="UP001150538"/>
    </source>
</evidence>
<gene>
    <name evidence="2" type="ORF">H4219_002254</name>
</gene>
<feature type="compositionally biased region" description="Low complexity" evidence="1">
    <location>
        <begin position="124"/>
        <end position="133"/>
    </location>
</feature>
<evidence type="ECO:0000313" key="2">
    <source>
        <dbReference type="EMBL" id="KAJ1918996.1"/>
    </source>
</evidence>
<feature type="region of interest" description="Disordered" evidence="1">
    <location>
        <begin position="295"/>
        <end position="392"/>
    </location>
</feature>
<dbReference type="AlphaFoldDB" id="A0A9W7ZY66"/>
<protein>
    <submittedName>
        <fullName evidence="2">Uncharacterized protein</fullName>
    </submittedName>
</protein>
<sequence length="392" mass="43771">MTQEEGAAVLSEIKPLISQQGHYSLESPSQNSDNKCNSPNSPEYSEEAKPNGALSGFMLWYRDIYIPFLTKTTDGLAIEGIVSKADNIIRKGNMREELRTLKDHVLISGLDLDQFYADLEQSRSNSTNNTSETPESETKDVKKEAPSADDSEWFKKTRSNVLYKYLDQFKKYSNSESAETSAAINKSPEIAIPSARMRECQLQIALYLLLLEYRQKFAIKYRVKDKSRAKLLELLDDHVDQLCLWATLGGPIDVVDFGDANDAAEAFICSPVVERFRTSLGSIVEQLRFRCGCMSPKRKRSKSRERGSSTKSKRKGSPRRLMLEKSQSLSEVIVSQKSPPNSKSTPLSPKSRKLARHASNQETSKPLSGTGRMPRLSSALLTIPLAPAPPDP</sequence>
<accession>A0A9W7ZY66</accession>
<keyword evidence="3" id="KW-1185">Reference proteome</keyword>
<reference evidence="2" key="1">
    <citation type="submission" date="2022-07" db="EMBL/GenBank/DDBJ databases">
        <title>Phylogenomic reconstructions and comparative analyses of Kickxellomycotina fungi.</title>
        <authorList>
            <person name="Reynolds N.K."/>
            <person name="Stajich J.E."/>
            <person name="Barry K."/>
            <person name="Grigoriev I.V."/>
            <person name="Crous P."/>
            <person name="Smith M.E."/>
        </authorList>
    </citation>
    <scope>NUCLEOTIDE SEQUENCE</scope>
    <source>
        <strain evidence="2">NBRC 100468</strain>
    </source>
</reference>
<feature type="compositionally biased region" description="Polar residues" evidence="1">
    <location>
        <begin position="358"/>
        <end position="367"/>
    </location>
</feature>
<evidence type="ECO:0000256" key="1">
    <source>
        <dbReference type="SAM" id="MobiDB-lite"/>
    </source>
</evidence>
<name>A0A9W7ZY66_9FUNG</name>
<comment type="caution">
    <text evidence="2">The sequence shown here is derived from an EMBL/GenBank/DDBJ whole genome shotgun (WGS) entry which is preliminary data.</text>
</comment>
<feature type="region of interest" description="Disordered" evidence="1">
    <location>
        <begin position="21"/>
        <end position="49"/>
    </location>
</feature>
<feature type="compositionally biased region" description="Basic and acidic residues" evidence="1">
    <location>
        <begin position="136"/>
        <end position="145"/>
    </location>
</feature>
<proteinExistence type="predicted"/>
<dbReference type="OrthoDB" id="5556600at2759"/>
<dbReference type="EMBL" id="JANBPU010000034">
    <property type="protein sequence ID" value="KAJ1918996.1"/>
    <property type="molecule type" value="Genomic_DNA"/>
</dbReference>
<feature type="region of interest" description="Disordered" evidence="1">
    <location>
        <begin position="122"/>
        <end position="145"/>
    </location>
</feature>